<dbReference type="STRING" id="487514.A5707_13610"/>
<gene>
    <name evidence="3" type="ORF">AWC14_24225</name>
</gene>
<dbReference type="AlphaFoldDB" id="A0A1X1Y9Q6"/>
<dbReference type="InterPro" id="IPR049449">
    <property type="entry name" value="TesB_ACOT8-like_N"/>
</dbReference>
<evidence type="ECO:0000259" key="1">
    <source>
        <dbReference type="Pfam" id="PF13622"/>
    </source>
</evidence>
<dbReference type="OrthoDB" id="1413770at2"/>
<proteinExistence type="predicted"/>
<accession>A0A1X1Y9Q6</accession>
<dbReference type="Proteomes" id="UP000193487">
    <property type="component" value="Unassembled WGS sequence"/>
</dbReference>
<evidence type="ECO:0000259" key="2">
    <source>
        <dbReference type="Pfam" id="PF20789"/>
    </source>
</evidence>
<evidence type="ECO:0000313" key="4">
    <source>
        <dbReference type="Proteomes" id="UP000193487"/>
    </source>
</evidence>
<organism evidence="3 4">
    <name type="scientific">Mycobacterium kyorinense</name>
    <dbReference type="NCBI Taxonomy" id="487514"/>
    <lineage>
        <taxon>Bacteria</taxon>
        <taxon>Bacillati</taxon>
        <taxon>Actinomycetota</taxon>
        <taxon>Actinomycetes</taxon>
        <taxon>Mycobacteriales</taxon>
        <taxon>Mycobacteriaceae</taxon>
        <taxon>Mycobacterium</taxon>
    </lineage>
</organism>
<protein>
    <submittedName>
        <fullName evidence="3">Thioesterase</fullName>
    </submittedName>
</protein>
<dbReference type="EMBL" id="LQPE01000038">
    <property type="protein sequence ID" value="ORW07809.1"/>
    <property type="molecule type" value="Genomic_DNA"/>
</dbReference>
<reference evidence="3 4" key="1">
    <citation type="submission" date="2016-01" db="EMBL/GenBank/DDBJ databases">
        <title>The new phylogeny of the genus Mycobacterium.</title>
        <authorList>
            <person name="Tarcisio F."/>
            <person name="Conor M."/>
            <person name="Antonella G."/>
            <person name="Elisabetta G."/>
            <person name="Giulia F.S."/>
            <person name="Sara T."/>
            <person name="Anna F."/>
            <person name="Clotilde B."/>
            <person name="Roberto B."/>
            <person name="Veronica D.S."/>
            <person name="Fabio R."/>
            <person name="Monica P."/>
            <person name="Olivier J."/>
            <person name="Enrico T."/>
            <person name="Nicola S."/>
        </authorList>
    </citation>
    <scope>NUCLEOTIDE SEQUENCE [LARGE SCALE GENOMIC DNA]</scope>
    <source>
        <strain evidence="3 4">DSM 45166</strain>
    </source>
</reference>
<name>A0A1X1Y9Q6_9MYCO</name>
<comment type="caution">
    <text evidence="3">The sequence shown here is derived from an EMBL/GenBank/DDBJ whole genome shotgun (WGS) entry which is preliminary data.</text>
</comment>
<dbReference type="InterPro" id="IPR029069">
    <property type="entry name" value="HotDog_dom_sf"/>
</dbReference>
<dbReference type="InterPro" id="IPR042171">
    <property type="entry name" value="Acyl-CoA_hotdog"/>
</dbReference>
<sequence>MIGCHYRRLGADGDVVRFESTDFTRSNWASDLQHGSPPLALLTKAIEELLTGSPLRIGRLSLDILGVIPVAPVSVRAWVERPGKRISLLAAEMHAGRPVARLSAWALATSDTADVATDRYPPLVEVPARPLPSYWWNVGGYLKSVEWRPQPDDSAGAAVWWLRPLVHVVDAEEATPLQNLAMVVDSANGVGAALHPEQFTFMNTDTVVHLHRAPHGSDFALRARGSIGPDGIGVTSAEIFDRGGFIGTSAQTLLVQRR</sequence>
<dbReference type="RefSeq" id="WP_045379502.1">
    <property type="nucleotide sequence ID" value="NZ_BBKA01000059.1"/>
</dbReference>
<dbReference type="InterPro" id="IPR049450">
    <property type="entry name" value="ACOT8-like_C"/>
</dbReference>
<evidence type="ECO:0000313" key="3">
    <source>
        <dbReference type="EMBL" id="ORW07809.1"/>
    </source>
</evidence>
<feature type="domain" description="Acyl-CoA thioesterase-like N-terminal HotDog" evidence="1">
    <location>
        <begin position="25"/>
        <end position="105"/>
    </location>
</feature>
<dbReference type="Gene3D" id="2.40.160.210">
    <property type="entry name" value="Acyl-CoA thioesterase, double hotdog domain"/>
    <property type="match status" value="1"/>
</dbReference>
<dbReference type="Pfam" id="PF20789">
    <property type="entry name" value="4HBT_3C"/>
    <property type="match status" value="1"/>
</dbReference>
<feature type="domain" description="Acyl-CoA thioesterase-like C-terminal" evidence="2">
    <location>
        <begin position="132"/>
        <end position="255"/>
    </location>
</feature>
<keyword evidence="4" id="KW-1185">Reference proteome</keyword>
<dbReference type="SUPFAM" id="SSF54637">
    <property type="entry name" value="Thioesterase/thiol ester dehydrase-isomerase"/>
    <property type="match status" value="1"/>
</dbReference>
<dbReference type="Pfam" id="PF13622">
    <property type="entry name" value="4HBT_3"/>
    <property type="match status" value="1"/>
</dbReference>